<dbReference type="Gene3D" id="1.10.150.900">
    <property type="match status" value="1"/>
</dbReference>
<keyword evidence="5" id="KW-0862">Zinc</keyword>
<evidence type="ECO:0000256" key="2">
    <source>
        <dbReference type="ARBA" id="ARBA00006247"/>
    </source>
</evidence>
<dbReference type="RefSeq" id="WP_123932677.1">
    <property type="nucleotide sequence ID" value="NZ_CP033897.1"/>
</dbReference>
<protein>
    <submittedName>
        <fullName evidence="7">Acetylornithine deacetylase</fullName>
        <ecNumber evidence="7">3.5.1.16</ecNumber>
    </submittedName>
</protein>
<organism evidence="7 8">
    <name type="scientific">Corynebacterium gerontici</name>
    <dbReference type="NCBI Taxonomy" id="2079234"/>
    <lineage>
        <taxon>Bacteria</taxon>
        <taxon>Bacillati</taxon>
        <taxon>Actinomycetota</taxon>
        <taxon>Actinomycetes</taxon>
        <taxon>Mycobacteriales</taxon>
        <taxon>Corynebacteriaceae</taxon>
        <taxon>Corynebacterium</taxon>
    </lineage>
</organism>
<dbReference type="OrthoDB" id="7055905at2"/>
<name>A0A3G6IX99_9CORY</name>
<gene>
    <name evidence="7" type="primary">argE</name>
    <name evidence="7" type="ORF">CGERO_00235</name>
</gene>
<evidence type="ECO:0000256" key="4">
    <source>
        <dbReference type="ARBA" id="ARBA00022801"/>
    </source>
</evidence>
<dbReference type="InterPro" id="IPR011650">
    <property type="entry name" value="Peptidase_M20_dimer"/>
</dbReference>
<sequence length="443" mass="47570">MQHKLFDDTLALLTSLIQGACVNNLTPESGQEVRNADTLERFFADSGAQVQRFEPVPGRVSIAFTVPGSDPQAAPITLLGHTDVVPVDEARWSLDPFSAEVRDGKIYGRGSVDMLFITAVMAAVTREVAREGGLPGTVTFVGLADEEARGGLGAAWLREHHPDAFSWEHCLSETGGAHLPTADGSDAVTVYVGEKGAAQRRIHVRGDAGHGSAPYAKDSSIVKIGEVARRIAEIQPKVSDDDVWRGFVHAFRFDPQTETAVFSGTDYTPLGELAAFGDAISHLSIAQTVLRAGQAINVLPSHAWLELDIRTLPGQSDEDVDALLYEALDGIDVEIEHLICEEATVSPIEHPLYAVLSEVLQELFPGAAVVPTIAAGGSDLRFARRAGGVGYGFAAHARERTLGAVHAQLHSHDEYLHLEDLDLTLQAYDAVVRKFCGDSRGSE</sequence>
<keyword evidence="3" id="KW-0479">Metal-binding</keyword>
<dbReference type="SUPFAM" id="SSF55031">
    <property type="entry name" value="Bacterial exopeptidase dimerisation domain"/>
    <property type="match status" value="1"/>
</dbReference>
<dbReference type="PANTHER" id="PTHR43808">
    <property type="entry name" value="ACETYLORNITHINE DEACETYLASE"/>
    <property type="match status" value="1"/>
</dbReference>
<dbReference type="InterPro" id="IPR002933">
    <property type="entry name" value="Peptidase_M20"/>
</dbReference>
<dbReference type="SUPFAM" id="SSF53187">
    <property type="entry name" value="Zn-dependent exopeptidases"/>
    <property type="match status" value="1"/>
</dbReference>
<dbReference type="Gene3D" id="3.40.630.10">
    <property type="entry name" value="Zn peptidases"/>
    <property type="match status" value="1"/>
</dbReference>
<feature type="domain" description="Peptidase M20 dimerisation" evidence="6">
    <location>
        <begin position="192"/>
        <end position="330"/>
    </location>
</feature>
<keyword evidence="8" id="KW-1185">Reference proteome</keyword>
<dbReference type="InterPro" id="IPR036264">
    <property type="entry name" value="Bact_exopeptidase_dim_dom"/>
</dbReference>
<dbReference type="EMBL" id="CP033897">
    <property type="protein sequence ID" value="AZA10385.1"/>
    <property type="molecule type" value="Genomic_DNA"/>
</dbReference>
<dbReference type="GO" id="GO:0008777">
    <property type="term" value="F:acetylornithine deacetylase activity"/>
    <property type="evidence" value="ECO:0007669"/>
    <property type="project" value="UniProtKB-EC"/>
</dbReference>
<reference evidence="7 8" key="1">
    <citation type="submission" date="2018-11" db="EMBL/GenBank/DDBJ databases">
        <authorList>
            <person name="Kleinhagauer T."/>
            <person name="Glaeser S.P."/>
            <person name="Spergser J."/>
            <person name="Ruckert C."/>
            <person name="Kaempfer P."/>
            <person name="Busse H.-J."/>
        </authorList>
    </citation>
    <scope>NUCLEOTIDE SEQUENCE [LARGE SCALE GENOMIC DNA]</scope>
    <source>
        <strain evidence="7 8">W8</strain>
    </source>
</reference>
<dbReference type="PANTHER" id="PTHR43808:SF8">
    <property type="entry name" value="PEPTIDASE M20 DIMERISATION DOMAIN-CONTAINING PROTEIN"/>
    <property type="match status" value="1"/>
</dbReference>
<evidence type="ECO:0000256" key="1">
    <source>
        <dbReference type="ARBA" id="ARBA00001947"/>
    </source>
</evidence>
<comment type="cofactor">
    <cofactor evidence="1">
        <name>Zn(2+)</name>
        <dbReference type="ChEBI" id="CHEBI:29105"/>
    </cofactor>
</comment>
<keyword evidence="4 7" id="KW-0378">Hydrolase</keyword>
<dbReference type="Pfam" id="PF01546">
    <property type="entry name" value="Peptidase_M20"/>
    <property type="match status" value="1"/>
</dbReference>
<dbReference type="Gene3D" id="3.30.70.360">
    <property type="match status" value="1"/>
</dbReference>
<dbReference type="KEGG" id="cgk:CGERO_00235"/>
<evidence type="ECO:0000256" key="5">
    <source>
        <dbReference type="ARBA" id="ARBA00022833"/>
    </source>
</evidence>
<evidence type="ECO:0000313" key="7">
    <source>
        <dbReference type="EMBL" id="AZA10385.1"/>
    </source>
</evidence>
<dbReference type="EC" id="3.5.1.16" evidence="7"/>
<evidence type="ECO:0000259" key="6">
    <source>
        <dbReference type="Pfam" id="PF07687"/>
    </source>
</evidence>
<dbReference type="InterPro" id="IPR050072">
    <property type="entry name" value="Peptidase_M20A"/>
</dbReference>
<accession>A0A3G6IX99</accession>
<dbReference type="AlphaFoldDB" id="A0A3G6IX99"/>
<dbReference type="Pfam" id="PF07687">
    <property type="entry name" value="M20_dimer"/>
    <property type="match status" value="1"/>
</dbReference>
<proteinExistence type="inferred from homology"/>
<dbReference type="Proteomes" id="UP000271587">
    <property type="component" value="Chromosome"/>
</dbReference>
<evidence type="ECO:0000256" key="3">
    <source>
        <dbReference type="ARBA" id="ARBA00022723"/>
    </source>
</evidence>
<comment type="similarity">
    <text evidence="2">Belongs to the peptidase M20A family.</text>
</comment>
<evidence type="ECO:0000313" key="8">
    <source>
        <dbReference type="Proteomes" id="UP000271587"/>
    </source>
</evidence>
<dbReference type="GO" id="GO:0046872">
    <property type="term" value="F:metal ion binding"/>
    <property type="evidence" value="ECO:0007669"/>
    <property type="project" value="UniProtKB-KW"/>
</dbReference>